<accession>A0ABQ2X0A0</accession>
<gene>
    <name evidence="2" type="ORF">GCM10010383_17340</name>
</gene>
<keyword evidence="3" id="KW-1185">Reference proteome</keyword>
<dbReference type="Proteomes" id="UP000617743">
    <property type="component" value="Unassembled WGS sequence"/>
</dbReference>
<evidence type="ECO:0000256" key="1">
    <source>
        <dbReference type="SAM" id="MobiDB-lite"/>
    </source>
</evidence>
<feature type="region of interest" description="Disordered" evidence="1">
    <location>
        <begin position="49"/>
        <end position="73"/>
    </location>
</feature>
<reference evidence="3" key="1">
    <citation type="journal article" date="2019" name="Int. J. Syst. Evol. Microbiol.">
        <title>The Global Catalogue of Microorganisms (GCM) 10K type strain sequencing project: providing services to taxonomists for standard genome sequencing and annotation.</title>
        <authorList>
            <consortium name="The Broad Institute Genomics Platform"/>
            <consortium name="The Broad Institute Genome Sequencing Center for Infectious Disease"/>
            <person name="Wu L."/>
            <person name="Ma J."/>
        </authorList>
    </citation>
    <scope>NUCLEOTIDE SEQUENCE [LARGE SCALE GENOMIC DNA]</scope>
    <source>
        <strain evidence="3">JCM 4866</strain>
    </source>
</reference>
<dbReference type="EMBL" id="BMWC01000002">
    <property type="protein sequence ID" value="GGW88754.1"/>
    <property type="molecule type" value="Genomic_DNA"/>
</dbReference>
<proteinExistence type="predicted"/>
<comment type="caution">
    <text evidence="2">The sequence shown here is derived from an EMBL/GenBank/DDBJ whole genome shotgun (WGS) entry which is preliminary data.</text>
</comment>
<evidence type="ECO:0000313" key="3">
    <source>
        <dbReference type="Proteomes" id="UP000617743"/>
    </source>
</evidence>
<feature type="compositionally biased region" description="Polar residues" evidence="1">
    <location>
        <begin position="60"/>
        <end position="72"/>
    </location>
</feature>
<organism evidence="2 3">
    <name type="scientific">Streptomyces lomondensis</name>
    <dbReference type="NCBI Taxonomy" id="68229"/>
    <lineage>
        <taxon>Bacteria</taxon>
        <taxon>Bacillati</taxon>
        <taxon>Actinomycetota</taxon>
        <taxon>Actinomycetes</taxon>
        <taxon>Kitasatosporales</taxon>
        <taxon>Streptomycetaceae</taxon>
        <taxon>Streptomyces</taxon>
    </lineage>
</organism>
<name>A0ABQ2X0A0_9ACTN</name>
<protein>
    <submittedName>
        <fullName evidence="2">Uncharacterized protein</fullName>
    </submittedName>
</protein>
<evidence type="ECO:0000313" key="2">
    <source>
        <dbReference type="EMBL" id="GGW88754.1"/>
    </source>
</evidence>
<sequence length="155" mass="17064">MGAWARTRTTCVRVGPGQDHVRDLGQDPYGQATAWARVRAPSGTWVKTRTGLRPCRPRSGTPSGTWVRTHTGTGRVGLRDWPRQVSWSRTGTACGRVSPWSDRVRDLGARTRMACLRVGPGQGPVRRLARDPYGQRRVNGARRRLGPRSIQAAAA</sequence>